<dbReference type="Proteomes" id="UP000007875">
    <property type="component" value="Unassembled WGS sequence"/>
</dbReference>
<evidence type="ECO:0008006" key="4">
    <source>
        <dbReference type="Google" id="ProtNLM"/>
    </source>
</evidence>
<dbReference type="AlphaFoldDB" id="H2YC52"/>
<reference evidence="3" key="1">
    <citation type="submission" date="2003-08" db="EMBL/GenBank/DDBJ databases">
        <authorList>
            <person name="Birren B."/>
            <person name="Nusbaum C."/>
            <person name="Abebe A."/>
            <person name="Abouelleil A."/>
            <person name="Adekoya E."/>
            <person name="Ait-zahra M."/>
            <person name="Allen N."/>
            <person name="Allen T."/>
            <person name="An P."/>
            <person name="Anderson M."/>
            <person name="Anderson S."/>
            <person name="Arachchi H."/>
            <person name="Armbruster J."/>
            <person name="Bachantsang P."/>
            <person name="Baldwin J."/>
            <person name="Barry A."/>
            <person name="Bayul T."/>
            <person name="Blitshsteyn B."/>
            <person name="Bloom T."/>
            <person name="Blye J."/>
            <person name="Boguslavskiy L."/>
            <person name="Borowsky M."/>
            <person name="Boukhgalter B."/>
            <person name="Brunache A."/>
            <person name="Butler J."/>
            <person name="Calixte N."/>
            <person name="Calvo S."/>
            <person name="Camarata J."/>
            <person name="Campo K."/>
            <person name="Chang J."/>
            <person name="Cheshatsang Y."/>
            <person name="Citroen M."/>
            <person name="Collymore A."/>
            <person name="Considine T."/>
            <person name="Cook A."/>
            <person name="Cooke P."/>
            <person name="Corum B."/>
            <person name="Cuomo C."/>
            <person name="David R."/>
            <person name="Dawoe T."/>
            <person name="Degray S."/>
            <person name="Dodge S."/>
            <person name="Dooley K."/>
            <person name="Dorje P."/>
            <person name="Dorjee K."/>
            <person name="Dorris L."/>
            <person name="Duffey N."/>
            <person name="Dupes A."/>
            <person name="Elkins T."/>
            <person name="Engels R."/>
            <person name="Erickson J."/>
            <person name="Farina A."/>
            <person name="Faro S."/>
            <person name="Ferreira P."/>
            <person name="Fischer H."/>
            <person name="Fitzgerald M."/>
            <person name="Foley K."/>
            <person name="Gage D."/>
            <person name="Galagan J."/>
            <person name="Gearin G."/>
            <person name="Gnerre S."/>
            <person name="Gnirke A."/>
            <person name="Goyette A."/>
            <person name="Graham J."/>
            <person name="Grandbois E."/>
            <person name="Gyaltsen K."/>
            <person name="Hafez N."/>
            <person name="Hagopian D."/>
            <person name="Hagos B."/>
            <person name="Hall J."/>
            <person name="Hatcher B."/>
            <person name="Heller A."/>
            <person name="Higgins H."/>
            <person name="Honan T."/>
            <person name="Horn A."/>
            <person name="Houde N."/>
            <person name="Hughes L."/>
            <person name="Hulme W."/>
            <person name="Husby E."/>
            <person name="Iliev I."/>
            <person name="Jaffe D."/>
            <person name="Jones C."/>
            <person name="Kamal M."/>
            <person name="Kamat A."/>
            <person name="Kamvysselis M."/>
            <person name="Karlsson E."/>
            <person name="Kells C."/>
            <person name="Kieu A."/>
            <person name="Kisner P."/>
            <person name="Kodira C."/>
            <person name="Kulbokas E."/>
            <person name="Labutti K."/>
            <person name="Lama D."/>
            <person name="Landers T."/>
            <person name="Leger J."/>
            <person name="Levine S."/>
            <person name="Lewis D."/>
            <person name="Lewis T."/>
            <person name="Lindblad-toh K."/>
            <person name="Liu X."/>
            <person name="Lokyitsang T."/>
            <person name="Lokyitsang Y."/>
            <person name="Lucien O."/>
            <person name="Lui A."/>
            <person name="Ma L.J."/>
            <person name="Mabbitt R."/>
            <person name="Macdonald J."/>
            <person name="Maclean C."/>
            <person name="Major J."/>
            <person name="Manning J."/>
            <person name="Marabella R."/>
            <person name="Maru K."/>
            <person name="Matthews C."/>
            <person name="Mauceli E."/>
            <person name="Mccarthy M."/>
            <person name="Mcdonough S."/>
            <person name="Mcghee T."/>
            <person name="Meldrim J."/>
            <person name="Meneus L."/>
            <person name="Mesirov J."/>
            <person name="Mihalev A."/>
            <person name="Mihova T."/>
            <person name="Mikkelsen T."/>
            <person name="Mlenga V."/>
            <person name="Moru K."/>
            <person name="Mozes J."/>
            <person name="Mulrain L."/>
            <person name="Munson G."/>
            <person name="Naylor J."/>
            <person name="Newes C."/>
            <person name="Nguyen C."/>
            <person name="Nguyen N."/>
            <person name="Nguyen T."/>
            <person name="Nicol R."/>
            <person name="Nielsen C."/>
            <person name="Nizzari M."/>
            <person name="Norbu C."/>
            <person name="Norbu N."/>
            <person name="O'donnell P."/>
            <person name="Okoawo O."/>
            <person name="O'leary S."/>
            <person name="Omotosho B."/>
            <person name="O'neill K."/>
            <person name="Osman S."/>
            <person name="Parker S."/>
            <person name="Perrin D."/>
            <person name="Phunkhang P."/>
            <person name="Piqani B."/>
            <person name="Purcell S."/>
            <person name="Rachupka T."/>
            <person name="Ramasamy U."/>
            <person name="Rameau R."/>
            <person name="Ray V."/>
            <person name="Raymond C."/>
            <person name="Retta R."/>
            <person name="Richardson S."/>
            <person name="Rise C."/>
            <person name="Rodriguez J."/>
            <person name="Rogers J."/>
            <person name="Rogov P."/>
            <person name="Rutman M."/>
            <person name="Schupbach R."/>
            <person name="Seaman C."/>
            <person name="Settipalli S."/>
            <person name="Sharpe T."/>
            <person name="Sheridan J."/>
            <person name="Sherpa N."/>
            <person name="Shi J."/>
            <person name="Smirnov S."/>
            <person name="Smith C."/>
            <person name="Sougnez C."/>
            <person name="Spencer B."/>
            <person name="Stalker J."/>
            <person name="Stange-thomann N."/>
            <person name="Stavropoulos S."/>
            <person name="Stetson K."/>
            <person name="Stone C."/>
            <person name="Stone S."/>
            <person name="Stubbs M."/>
            <person name="Talamas J."/>
            <person name="Tchuinga P."/>
            <person name="Tenzing P."/>
            <person name="Tesfaye S."/>
            <person name="Theodore J."/>
            <person name="Thoulutsang Y."/>
            <person name="Topham K."/>
            <person name="Towey S."/>
            <person name="Tsamla T."/>
            <person name="Tsomo N."/>
            <person name="Vallee D."/>
            <person name="Vassiliev H."/>
            <person name="Venkataraman V."/>
            <person name="Vinson J."/>
            <person name="Vo A."/>
            <person name="Wade C."/>
            <person name="Wang S."/>
            <person name="Wangchuk T."/>
            <person name="Wangdi T."/>
            <person name="Whittaker C."/>
            <person name="Wilkinson J."/>
            <person name="Wu Y."/>
            <person name="Wyman D."/>
            <person name="Yadav S."/>
            <person name="Yang S."/>
            <person name="Yang X."/>
            <person name="Yeager S."/>
            <person name="Yee E."/>
            <person name="Young G."/>
            <person name="Zainoun J."/>
            <person name="Zembeck L."/>
            <person name="Zimmer A."/>
            <person name="Zody M."/>
            <person name="Lander E."/>
        </authorList>
    </citation>
    <scope>NUCLEOTIDE SEQUENCE [LARGE SCALE GENOMIC DNA]</scope>
</reference>
<organism evidence="2 3">
    <name type="scientific">Ciona savignyi</name>
    <name type="common">Pacific transparent sea squirt</name>
    <dbReference type="NCBI Taxonomy" id="51511"/>
    <lineage>
        <taxon>Eukaryota</taxon>
        <taxon>Metazoa</taxon>
        <taxon>Chordata</taxon>
        <taxon>Tunicata</taxon>
        <taxon>Ascidiacea</taxon>
        <taxon>Phlebobranchia</taxon>
        <taxon>Cionidae</taxon>
        <taxon>Ciona</taxon>
    </lineage>
</organism>
<reference evidence="2" key="3">
    <citation type="submission" date="2025-09" db="UniProtKB">
        <authorList>
            <consortium name="Ensembl"/>
        </authorList>
    </citation>
    <scope>IDENTIFICATION</scope>
</reference>
<keyword evidence="1" id="KW-0175">Coiled coil</keyword>
<keyword evidence="3" id="KW-1185">Reference proteome</keyword>
<dbReference type="PANTHER" id="PTHR47315">
    <property type="entry name" value="FIBROUS SHEATH INTERACTING PROTEIN 2"/>
    <property type="match status" value="1"/>
</dbReference>
<evidence type="ECO:0000256" key="1">
    <source>
        <dbReference type="SAM" id="Coils"/>
    </source>
</evidence>
<reference evidence="2" key="2">
    <citation type="submission" date="2025-08" db="UniProtKB">
        <authorList>
            <consortium name="Ensembl"/>
        </authorList>
    </citation>
    <scope>IDENTIFICATION</scope>
</reference>
<dbReference type="InterPro" id="IPR038891">
    <property type="entry name" value="FSIP2"/>
</dbReference>
<feature type="coiled-coil region" evidence="1">
    <location>
        <begin position="147"/>
        <end position="175"/>
    </location>
</feature>
<dbReference type="HOGENOM" id="CLU_1340214_0_0_1"/>
<proteinExistence type="predicted"/>
<dbReference type="STRING" id="51511.ENSCSAVP00000002900"/>
<evidence type="ECO:0000313" key="2">
    <source>
        <dbReference type="Ensembl" id="ENSCSAVP00000002900.1"/>
    </source>
</evidence>
<dbReference type="InParanoid" id="H2YC52"/>
<name>H2YC52_CIOSA</name>
<dbReference type="GeneTree" id="ENSGT00680000100018"/>
<dbReference type="eggNOG" id="ENOG502S41A">
    <property type="taxonomic scope" value="Eukaryota"/>
</dbReference>
<sequence>MEADGESKDAGDTTVFRGKMAPKLKRTCLSAKSALSGKPNVEEVPLGAKLPMIPGSRLQLYTSRLGEKLLQPSCDFDRTYPSDVYISNEYRCLHDPHLRHYFLNRPDMTKRLRKRSFITNENKVVCSLNEYNLYRQYLKHLSIEYFNKIYREKYEKELQQKREANKNVIEQKKKDPNNPITKRIEWAKTARCEMERIRYIKRRKI</sequence>
<evidence type="ECO:0000313" key="3">
    <source>
        <dbReference type="Proteomes" id="UP000007875"/>
    </source>
</evidence>
<dbReference type="Ensembl" id="ENSCSAVT00000002944.1">
    <property type="protein sequence ID" value="ENSCSAVP00000002900.1"/>
    <property type="gene ID" value="ENSCSAVG00000001735.1"/>
</dbReference>
<dbReference type="PANTHER" id="PTHR47315:SF3">
    <property type="entry name" value="FIBROUS SHEATH-INTERACTING PROTEIN 2-LIKE"/>
    <property type="match status" value="1"/>
</dbReference>
<accession>H2YC52</accession>
<protein>
    <recommendedName>
        <fullName evidence="4">Fibrous sheath-interacting protein 2</fullName>
    </recommendedName>
</protein>